<feature type="non-terminal residue" evidence="2">
    <location>
        <position position="1"/>
    </location>
</feature>
<proteinExistence type="predicted"/>
<feature type="compositionally biased region" description="Polar residues" evidence="1">
    <location>
        <begin position="19"/>
        <end position="31"/>
    </location>
</feature>
<gene>
    <name evidence="2" type="primary">ORF223443</name>
</gene>
<organism evidence="2">
    <name type="scientific">Arion vulgaris</name>
    <dbReference type="NCBI Taxonomy" id="1028688"/>
    <lineage>
        <taxon>Eukaryota</taxon>
        <taxon>Metazoa</taxon>
        <taxon>Spiralia</taxon>
        <taxon>Lophotrochozoa</taxon>
        <taxon>Mollusca</taxon>
        <taxon>Gastropoda</taxon>
        <taxon>Heterobranchia</taxon>
        <taxon>Euthyneura</taxon>
        <taxon>Panpulmonata</taxon>
        <taxon>Eupulmonata</taxon>
        <taxon>Stylommatophora</taxon>
        <taxon>Helicina</taxon>
        <taxon>Arionoidea</taxon>
        <taxon>Arionidae</taxon>
        <taxon>Arion</taxon>
    </lineage>
</organism>
<reference evidence="2" key="1">
    <citation type="submission" date="2014-12" db="EMBL/GenBank/DDBJ databases">
        <title>Insight into the proteome of Arion vulgaris.</title>
        <authorList>
            <person name="Aradska J."/>
            <person name="Bulat T."/>
            <person name="Smidak R."/>
            <person name="Sarate P."/>
            <person name="Gangsoo J."/>
            <person name="Sialana F."/>
            <person name="Bilban M."/>
            <person name="Lubec G."/>
        </authorList>
    </citation>
    <scope>NUCLEOTIDE SEQUENCE</scope>
    <source>
        <tissue evidence="2">Skin</tissue>
    </source>
</reference>
<evidence type="ECO:0000256" key="1">
    <source>
        <dbReference type="SAM" id="MobiDB-lite"/>
    </source>
</evidence>
<feature type="non-terminal residue" evidence="2">
    <location>
        <position position="76"/>
    </location>
</feature>
<name>A0A0B7C6Z7_9EUPU</name>
<feature type="region of interest" description="Disordered" evidence="1">
    <location>
        <begin position="1"/>
        <end position="55"/>
    </location>
</feature>
<evidence type="ECO:0000313" key="2">
    <source>
        <dbReference type="EMBL" id="CEL00336.1"/>
    </source>
</evidence>
<feature type="compositionally biased region" description="Low complexity" evidence="1">
    <location>
        <begin position="1"/>
        <end position="11"/>
    </location>
</feature>
<dbReference type="EMBL" id="HACG01053465">
    <property type="protein sequence ID" value="CEL00336.1"/>
    <property type="molecule type" value="Transcribed_RNA"/>
</dbReference>
<dbReference type="AlphaFoldDB" id="A0A0B7C6Z7"/>
<sequence>PSSGSLKSSELSNEDETFDMNSESLSTSAKSAMSGASIEKEVDSDTDKWKAPSDTERVEEIFKRILSPYKKLINRC</sequence>
<accession>A0A0B7C6Z7</accession>
<feature type="compositionally biased region" description="Basic and acidic residues" evidence="1">
    <location>
        <begin position="38"/>
        <end position="55"/>
    </location>
</feature>
<protein>
    <submittedName>
        <fullName evidence="2">Uncharacterized protein</fullName>
    </submittedName>
</protein>